<feature type="domain" description="Transposase Tc1-like" evidence="1">
    <location>
        <begin position="178"/>
        <end position="233"/>
    </location>
</feature>
<dbReference type="PANTHER" id="PTHR23022">
    <property type="entry name" value="TRANSPOSABLE ELEMENT-RELATED"/>
    <property type="match status" value="1"/>
</dbReference>
<dbReference type="PANTHER" id="PTHR23022:SF135">
    <property type="entry name" value="SI:DKEY-77F5.3"/>
    <property type="match status" value="1"/>
</dbReference>
<dbReference type="EMBL" id="JAJSOF020000005">
    <property type="protein sequence ID" value="KAJ4447306.1"/>
    <property type="molecule type" value="Genomic_DNA"/>
</dbReference>
<name>A0ABQ8TMG3_PERAM</name>
<organism evidence="2 3">
    <name type="scientific">Periplaneta americana</name>
    <name type="common">American cockroach</name>
    <name type="synonym">Blatta americana</name>
    <dbReference type="NCBI Taxonomy" id="6978"/>
    <lineage>
        <taxon>Eukaryota</taxon>
        <taxon>Metazoa</taxon>
        <taxon>Ecdysozoa</taxon>
        <taxon>Arthropoda</taxon>
        <taxon>Hexapoda</taxon>
        <taxon>Insecta</taxon>
        <taxon>Pterygota</taxon>
        <taxon>Neoptera</taxon>
        <taxon>Polyneoptera</taxon>
        <taxon>Dictyoptera</taxon>
        <taxon>Blattodea</taxon>
        <taxon>Blattoidea</taxon>
        <taxon>Blattidae</taxon>
        <taxon>Blattinae</taxon>
        <taxon>Periplaneta</taxon>
    </lineage>
</organism>
<proteinExistence type="predicted"/>
<dbReference type="InterPro" id="IPR036397">
    <property type="entry name" value="RNaseH_sf"/>
</dbReference>
<protein>
    <recommendedName>
        <fullName evidence="1">Transposase Tc1-like domain-containing protein</fullName>
    </recommendedName>
</protein>
<reference evidence="2 3" key="1">
    <citation type="journal article" date="2022" name="Allergy">
        <title>Genome assembly and annotation of Periplaneta americana reveal a comprehensive cockroach allergen profile.</title>
        <authorList>
            <person name="Wang L."/>
            <person name="Xiong Q."/>
            <person name="Saelim N."/>
            <person name="Wang L."/>
            <person name="Nong W."/>
            <person name="Wan A.T."/>
            <person name="Shi M."/>
            <person name="Liu X."/>
            <person name="Cao Q."/>
            <person name="Hui J.H.L."/>
            <person name="Sookrung N."/>
            <person name="Leung T.F."/>
            <person name="Tungtrongchitr A."/>
            <person name="Tsui S.K.W."/>
        </authorList>
    </citation>
    <scope>NUCLEOTIDE SEQUENCE [LARGE SCALE GENOMIC DNA]</scope>
    <source>
        <strain evidence="2">PWHHKU_190912</strain>
    </source>
</reference>
<evidence type="ECO:0000259" key="1">
    <source>
        <dbReference type="Pfam" id="PF01498"/>
    </source>
</evidence>
<dbReference type="Pfam" id="PF01498">
    <property type="entry name" value="HTH_Tnp_Tc3_2"/>
    <property type="match status" value="1"/>
</dbReference>
<dbReference type="Gene3D" id="3.30.420.10">
    <property type="entry name" value="Ribonuclease H-like superfamily/Ribonuclease H"/>
    <property type="match status" value="1"/>
</dbReference>
<dbReference type="InterPro" id="IPR002492">
    <property type="entry name" value="Transposase_Tc1-like"/>
</dbReference>
<accession>A0ABQ8TMG3</accession>
<sequence length="351" mass="39578">MAGLCEGGNEPPGSLKTSKQEFNQTYYNESVAVPNNCPWNTLTPASSLDPLGNRLDAVNYYAEHYSKIMEVIDAFDSTDSSAVAAIKSLPSEQLLEDILSIDSNFKIVSKSIILLESSKLQLSEALNIVDKVSQTVIQNNNSLISEKLKLLYEMAKRKQLSEDLKKVIVQLALKGCVEKLRSQVQDTIGKEMSNQTIRRVLWKHGYHGRVPRKKPFISESNRIKRLLFANEHVSKEEDYWDRVIWSDETKINLFGSDSCNRVWRKAHSAFRKENTIPTVKHGGGSIMIWACMSSSGVGNIHFIDGIMDKIMYKNILMTNLKESAKKWASRVVIHFNIITTLNTPPESSRPG</sequence>
<evidence type="ECO:0000313" key="2">
    <source>
        <dbReference type="EMBL" id="KAJ4447306.1"/>
    </source>
</evidence>
<comment type="caution">
    <text evidence="2">The sequence shown here is derived from an EMBL/GenBank/DDBJ whole genome shotgun (WGS) entry which is preliminary data.</text>
</comment>
<gene>
    <name evidence="2" type="ORF">ANN_09310</name>
</gene>
<evidence type="ECO:0000313" key="3">
    <source>
        <dbReference type="Proteomes" id="UP001148838"/>
    </source>
</evidence>
<keyword evidence="3" id="KW-1185">Reference proteome</keyword>
<dbReference type="Proteomes" id="UP001148838">
    <property type="component" value="Unassembled WGS sequence"/>
</dbReference>
<dbReference type="InterPro" id="IPR052338">
    <property type="entry name" value="Transposase_5"/>
</dbReference>